<feature type="binding site" evidence="1">
    <location>
        <position position="126"/>
    </location>
    <ligand>
        <name>S-adenosyl-L-methionine</name>
        <dbReference type="ChEBI" id="CHEBI:59789"/>
    </ligand>
</feature>
<dbReference type="PANTHER" id="PTHR37426">
    <property type="entry name" value="RIBOSOMAL RNA LARGE SUBUNIT METHYLTRANSFERASE J"/>
    <property type="match status" value="1"/>
</dbReference>
<keyword evidence="1" id="KW-0808">Transferase</keyword>
<dbReference type="GO" id="GO:0003723">
    <property type="term" value="F:RNA binding"/>
    <property type="evidence" value="ECO:0007669"/>
    <property type="project" value="UniProtKB-UniRule"/>
</dbReference>
<evidence type="ECO:0000256" key="1">
    <source>
        <dbReference type="HAMAP-Rule" id="MF_00934"/>
    </source>
</evidence>
<keyword evidence="1" id="KW-0489">Methyltransferase</keyword>
<comment type="function">
    <text evidence="1">Specifically methylates the adenine in position 2030 of 23S rRNA.</text>
</comment>
<keyword evidence="1" id="KW-0694">RNA-binding</keyword>
<dbReference type="InterPro" id="IPR029063">
    <property type="entry name" value="SAM-dependent_MTases_sf"/>
</dbReference>
<feature type="binding site" evidence="1">
    <location>
        <position position="108"/>
    </location>
    <ligand>
        <name>S-adenosyl-L-methionine</name>
        <dbReference type="ChEBI" id="CHEBI:59789"/>
    </ligand>
</feature>
<dbReference type="GO" id="GO:0005829">
    <property type="term" value="C:cytosol"/>
    <property type="evidence" value="ECO:0007669"/>
    <property type="project" value="TreeGrafter"/>
</dbReference>
<comment type="similarity">
    <text evidence="1">Belongs to the RlmJ family.</text>
</comment>
<dbReference type="PANTHER" id="PTHR37426:SF1">
    <property type="entry name" value="RIBOSOMAL RNA LARGE SUBUNIT METHYLTRANSFERASE J"/>
    <property type="match status" value="1"/>
</dbReference>
<dbReference type="OrthoDB" id="9791274at2"/>
<dbReference type="EC" id="2.1.1.266" evidence="1"/>
<dbReference type="Pfam" id="PF04378">
    <property type="entry name" value="RsmJ"/>
    <property type="match status" value="1"/>
</dbReference>
<dbReference type="HAMAP" id="MF_00934">
    <property type="entry name" value="23SrRNA_methyltr_J"/>
    <property type="match status" value="1"/>
</dbReference>
<evidence type="ECO:0000313" key="2">
    <source>
        <dbReference type="EMBL" id="MYZ48833.1"/>
    </source>
</evidence>
<dbReference type="EMBL" id="SPKJ01000050">
    <property type="protein sequence ID" value="MYZ48833.1"/>
    <property type="molecule type" value="Genomic_DNA"/>
</dbReference>
<feature type="binding site" evidence="1">
    <location>
        <position position="18"/>
    </location>
    <ligand>
        <name>S-adenosyl-L-methionine</name>
        <dbReference type="ChEBI" id="CHEBI:59789"/>
    </ligand>
</feature>
<dbReference type="Gene3D" id="3.40.50.150">
    <property type="entry name" value="Vaccinia Virus protein VP39"/>
    <property type="match status" value="1"/>
</dbReference>
<dbReference type="SUPFAM" id="SSF53335">
    <property type="entry name" value="S-adenosyl-L-methionine-dependent methyltransferases"/>
    <property type="match status" value="1"/>
</dbReference>
<feature type="site" description="Interaction with substrate rRNA" evidence="1">
    <location>
        <position position="3"/>
    </location>
</feature>
<feature type="binding site" evidence="1">
    <location>
        <position position="172"/>
    </location>
    <ligand>
        <name>S-adenosyl-L-methionine</name>
        <dbReference type="ChEBI" id="CHEBI:59789"/>
    </ligand>
</feature>
<gene>
    <name evidence="1" type="primary">rlmJ</name>
    <name evidence="2" type="ORF">E4O86_14050</name>
</gene>
<name>A0A964T5D8_9HYPH</name>
<dbReference type="GO" id="GO:0070475">
    <property type="term" value="P:rRNA base methylation"/>
    <property type="evidence" value="ECO:0007669"/>
    <property type="project" value="UniProtKB-UniRule"/>
</dbReference>
<dbReference type="AlphaFoldDB" id="A0A964T5D8"/>
<dbReference type="InterPro" id="IPR007473">
    <property type="entry name" value="RlmJ"/>
</dbReference>
<sequence length="292" mass="32161">MNYRHAFHAGNFGDVLKHVVLARILEHLKAKPAPFRVLDLHAGTGFYDLAAAAAARTEEWTEGVGRLYAEGTMRPVALAPAVEALLLPWRQAIASANDGARLLHYPGSPEIARRLTRSQDRLILNELHPEDHGTLAARYAADRRIRVTGQDAWVAARANLPPPERRGIVIADPAYEASDETAKLLSGLAESHRRFATGIVFAWYPVKAQADANALARRVAALGLPKTIRIELTVRRADGKLRMNGSGIFVVNPPWRLEAELRQILPALQARLADAEARFPGGWRLEPLTGER</sequence>
<comment type="subunit">
    <text evidence="1">Monomer.</text>
</comment>
<dbReference type="Proteomes" id="UP000773614">
    <property type="component" value="Unassembled WGS sequence"/>
</dbReference>
<organism evidence="2 3">
    <name type="scientific">Propylenella binzhouense</name>
    <dbReference type="NCBI Taxonomy" id="2555902"/>
    <lineage>
        <taxon>Bacteria</taxon>
        <taxon>Pseudomonadati</taxon>
        <taxon>Pseudomonadota</taxon>
        <taxon>Alphaproteobacteria</taxon>
        <taxon>Hyphomicrobiales</taxon>
        <taxon>Propylenellaceae</taxon>
        <taxon>Propylenella</taxon>
    </lineage>
</organism>
<evidence type="ECO:0000313" key="3">
    <source>
        <dbReference type="Proteomes" id="UP000773614"/>
    </source>
</evidence>
<feature type="binding site" evidence="1">
    <location>
        <position position="41"/>
    </location>
    <ligand>
        <name>S-adenosyl-L-methionine</name>
        <dbReference type="ChEBI" id="CHEBI:59789"/>
    </ligand>
</feature>
<proteinExistence type="inferred from homology"/>
<feature type="active site" description="Proton acceptor" evidence="1">
    <location>
        <position position="172"/>
    </location>
</feature>
<accession>A0A964T5D8</accession>
<feature type="binding site" evidence="1">
    <location>
        <begin position="151"/>
        <end position="152"/>
    </location>
    <ligand>
        <name>S-adenosyl-L-methionine</name>
        <dbReference type="ChEBI" id="CHEBI:59789"/>
    </ligand>
</feature>
<comment type="caution">
    <text evidence="2">The sequence shown here is derived from an EMBL/GenBank/DDBJ whole genome shotgun (WGS) entry which is preliminary data.</text>
</comment>
<dbReference type="RefSeq" id="WP_161141180.1">
    <property type="nucleotide sequence ID" value="NZ_SPKJ01000050.1"/>
</dbReference>
<dbReference type="GO" id="GO:0036307">
    <property type="term" value="F:23S rRNA (adenine(2030)-N(6))-methyltransferase activity"/>
    <property type="evidence" value="ECO:0007669"/>
    <property type="project" value="UniProtKB-UniRule"/>
</dbReference>
<protein>
    <recommendedName>
        <fullName evidence="1">Ribosomal RNA large subunit methyltransferase J</fullName>
        <ecNumber evidence="1">2.1.1.266</ecNumber>
    </recommendedName>
    <alternativeName>
        <fullName evidence="1">23S rRNA (adenine(2030)-N6)-methyltransferase</fullName>
    </alternativeName>
    <alternativeName>
        <fullName evidence="1">23S rRNA m6A2030 methyltransferase</fullName>
    </alternativeName>
</protein>
<comment type="catalytic activity">
    <reaction evidence="1">
        <text>adenosine(2030) in 23S rRNA + S-adenosyl-L-methionine = N(6)-methyladenosine(2030) in 23S rRNA + S-adenosyl-L-homocysteine + H(+)</text>
        <dbReference type="Rhea" id="RHEA:43736"/>
        <dbReference type="Rhea" id="RHEA-COMP:10668"/>
        <dbReference type="Rhea" id="RHEA-COMP:10669"/>
        <dbReference type="ChEBI" id="CHEBI:15378"/>
        <dbReference type="ChEBI" id="CHEBI:57856"/>
        <dbReference type="ChEBI" id="CHEBI:59789"/>
        <dbReference type="ChEBI" id="CHEBI:74411"/>
        <dbReference type="ChEBI" id="CHEBI:74449"/>
        <dbReference type="EC" id="2.1.1.266"/>
    </reaction>
</comment>
<keyword evidence="1" id="KW-0949">S-adenosyl-L-methionine</keyword>
<keyword evidence="1" id="KW-0698">rRNA processing</keyword>
<reference evidence="2" key="1">
    <citation type="submission" date="2019-03" db="EMBL/GenBank/DDBJ databases">
        <title>Afifella sp. nov., isolated from activated sludge.</title>
        <authorList>
            <person name="Li Q."/>
            <person name="Liu Y."/>
        </authorList>
    </citation>
    <scope>NUCLEOTIDE SEQUENCE</scope>
    <source>
        <strain evidence="2">L72</strain>
    </source>
</reference>
<keyword evidence="3" id="KW-1185">Reference proteome</keyword>